<name>A0A1T4T5L9_9HYPH</name>
<evidence type="ECO:0000313" key="4">
    <source>
        <dbReference type="Proteomes" id="UP000190135"/>
    </source>
</evidence>
<dbReference type="AlphaFoldDB" id="A0A1T4T5L9"/>
<feature type="region of interest" description="Disordered" evidence="1">
    <location>
        <begin position="557"/>
        <end position="577"/>
    </location>
</feature>
<dbReference type="STRING" id="1365950.SAMN05428963_11931"/>
<evidence type="ECO:0000259" key="2">
    <source>
        <dbReference type="Pfam" id="PF03190"/>
    </source>
</evidence>
<dbReference type="InterPro" id="IPR004879">
    <property type="entry name" value="Ssp411-like_TRX"/>
</dbReference>
<dbReference type="OrthoDB" id="9762614at2"/>
<proteinExistence type="predicted"/>
<dbReference type="InterPro" id="IPR024705">
    <property type="entry name" value="Ssp411"/>
</dbReference>
<protein>
    <recommendedName>
        <fullName evidence="2">Spermatogenesis-associated protein 20-like TRX domain-containing protein</fullName>
    </recommendedName>
</protein>
<dbReference type="GO" id="GO:0005975">
    <property type="term" value="P:carbohydrate metabolic process"/>
    <property type="evidence" value="ECO:0007669"/>
    <property type="project" value="InterPro"/>
</dbReference>
<dbReference type="InterPro" id="IPR008928">
    <property type="entry name" value="6-hairpin_glycosidase_sf"/>
</dbReference>
<dbReference type="SUPFAM" id="SSF48208">
    <property type="entry name" value="Six-hairpin glycosidases"/>
    <property type="match status" value="1"/>
</dbReference>
<dbReference type="Gene3D" id="3.40.30.10">
    <property type="entry name" value="Glutaredoxin"/>
    <property type="match status" value="1"/>
</dbReference>
<accession>A0A1T4T5L9</accession>
<dbReference type="InterPro" id="IPR036249">
    <property type="entry name" value="Thioredoxin-like_sf"/>
</dbReference>
<organism evidence="3 4">
    <name type="scientific">Consotaella salsifontis</name>
    <dbReference type="NCBI Taxonomy" id="1365950"/>
    <lineage>
        <taxon>Bacteria</taxon>
        <taxon>Pseudomonadati</taxon>
        <taxon>Pseudomonadota</taxon>
        <taxon>Alphaproteobacteria</taxon>
        <taxon>Hyphomicrobiales</taxon>
        <taxon>Aurantimonadaceae</taxon>
        <taxon>Consotaella</taxon>
    </lineage>
</organism>
<dbReference type="PANTHER" id="PTHR42899">
    <property type="entry name" value="SPERMATOGENESIS-ASSOCIATED PROTEIN 20"/>
    <property type="match status" value="1"/>
</dbReference>
<evidence type="ECO:0000313" key="3">
    <source>
        <dbReference type="EMBL" id="SKA35468.1"/>
    </source>
</evidence>
<keyword evidence="4" id="KW-1185">Reference proteome</keyword>
<dbReference type="RefSeq" id="WP_078710115.1">
    <property type="nucleotide sequence ID" value="NZ_FUXL01000019.1"/>
</dbReference>
<dbReference type="InterPro" id="IPR012341">
    <property type="entry name" value="6hp_glycosidase-like_sf"/>
</dbReference>
<dbReference type="CDD" id="cd02955">
    <property type="entry name" value="SSP411"/>
    <property type="match status" value="1"/>
</dbReference>
<gene>
    <name evidence="3" type="ORF">SAMN05428963_11931</name>
</gene>
<dbReference type="Pfam" id="PF03190">
    <property type="entry name" value="Thioredox_DsbH"/>
    <property type="match status" value="1"/>
</dbReference>
<reference evidence="3 4" key="1">
    <citation type="submission" date="2017-02" db="EMBL/GenBank/DDBJ databases">
        <authorList>
            <person name="Peterson S.W."/>
        </authorList>
    </citation>
    <scope>NUCLEOTIDE SEQUENCE [LARGE SCALE GENOMIC DNA]</scope>
    <source>
        <strain evidence="3 4">USBA 369</strain>
    </source>
</reference>
<dbReference type="PANTHER" id="PTHR42899:SF1">
    <property type="entry name" value="SPERMATOGENESIS-ASSOCIATED PROTEIN 20"/>
    <property type="match status" value="1"/>
</dbReference>
<dbReference type="EMBL" id="FUXL01000019">
    <property type="protein sequence ID" value="SKA35468.1"/>
    <property type="molecule type" value="Genomic_DNA"/>
</dbReference>
<dbReference type="SUPFAM" id="SSF52833">
    <property type="entry name" value="Thioredoxin-like"/>
    <property type="match status" value="1"/>
</dbReference>
<dbReference type="PIRSF" id="PIRSF006402">
    <property type="entry name" value="UCP006402_thioredoxin"/>
    <property type="match status" value="1"/>
</dbReference>
<dbReference type="Gene3D" id="1.50.10.10">
    <property type="match status" value="1"/>
</dbReference>
<feature type="domain" description="Spermatogenesis-associated protein 20-like TRX" evidence="2">
    <location>
        <begin position="7"/>
        <end position="167"/>
    </location>
</feature>
<sequence>MAQPEGNQLANALSPYLQQHKDNPVHWREWSKAALDEAKARDCPILLSVGYAACHWCHVMAHESFEDEEIAALMNRHFVNIKVDREERPDLDHLYMAALHAMGEQGGWPMTMFLTPDGEPFWGGTYFPKRSGFGRPGFADVLVSIDKAWREQRDEILKTGGAIKDHLGTALASGSGPAGVPDDLIARLAPRIAEALDMERGGLRGAPKFPNAPYLEVVARSAFPDGPRDHQTGFLLTLTALCNGGIYDHVGGGLHRYSTDDRWLVPHFEKMLYDNAQFLRHLVWGWRATGRNLFRRRIDETIGWLKREMLNEGRAFAASLDADSRDAEDHLEEGAFYVWREAEIRSLLGARADDFIRAYGVTKRGNWEGKSILHRLHPEGGGEEAFTLELGTLRVAREARARPGRDDKVLADWNGLMIRALAEVASALDHADALVLAEDAYAFVMDQMVSDGRLLHAWRQGRASGLALTTDYGAMIAAAVSLFAVTGQAAYLEDAEKLATSLERWHGDGEGSHFLTAHDASDIIVRPRGDHDDAIPGGTALVVEALGMLAQAMGSPSAHERARRAGEAAAGRIASSPGAGPAIVSALDRLAHASELAVIGSPADEGYLEMVSQANRWLDLNRVDMRIADPKNLPDGAPLAAMRVDRQPAALFCFDRACMAPVHTADDLEELFSRASAWRAPEVS</sequence>
<evidence type="ECO:0000256" key="1">
    <source>
        <dbReference type="SAM" id="MobiDB-lite"/>
    </source>
</evidence>
<dbReference type="Proteomes" id="UP000190135">
    <property type="component" value="Unassembled WGS sequence"/>
</dbReference>